<evidence type="ECO:0008006" key="5">
    <source>
        <dbReference type="Google" id="ProtNLM"/>
    </source>
</evidence>
<evidence type="ECO:0000313" key="4">
    <source>
        <dbReference type="Proteomes" id="UP000325672"/>
    </source>
</evidence>
<protein>
    <recommendedName>
        <fullName evidence="5">Secreted protein</fullName>
    </recommendedName>
</protein>
<name>A0A5N6T714_ASPPS</name>
<dbReference type="GeneID" id="43642901"/>
<proteinExistence type="predicted"/>
<sequence>MRSGIVSSLIFALLCTSTAGAVPPGTANPNYSGTSGVNTGSTVGNTGGTGGIGISAGGPDIRLTGGTSRNMQGKTRQQERYVEGQCTMRGMHGTCQVTDANGNDWVAPCHSRNPVGRRNPNIILQVPFVFAFRWREPYVLILDSVLR</sequence>
<dbReference type="EMBL" id="ML743555">
    <property type="protein sequence ID" value="KAE8142148.1"/>
    <property type="molecule type" value="Genomic_DNA"/>
</dbReference>
<keyword evidence="4" id="KW-1185">Reference proteome</keyword>
<gene>
    <name evidence="3" type="ORF">BDV38DRAFT_278323</name>
</gene>
<evidence type="ECO:0000256" key="2">
    <source>
        <dbReference type="SAM" id="SignalP"/>
    </source>
</evidence>
<dbReference type="OrthoDB" id="4499123at2759"/>
<reference evidence="3 4" key="1">
    <citation type="submission" date="2019-04" db="EMBL/GenBank/DDBJ databases">
        <title>Friends and foes A comparative genomics study of 23 Aspergillus species from section Flavi.</title>
        <authorList>
            <consortium name="DOE Joint Genome Institute"/>
            <person name="Kjaerbolling I."/>
            <person name="Vesth T."/>
            <person name="Frisvad J.C."/>
            <person name="Nybo J.L."/>
            <person name="Theobald S."/>
            <person name="Kildgaard S."/>
            <person name="Isbrandt T."/>
            <person name="Kuo A."/>
            <person name="Sato A."/>
            <person name="Lyhne E.K."/>
            <person name="Kogle M.E."/>
            <person name="Wiebenga A."/>
            <person name="Kun R.S."/>
            <person name="Lubbers R.J."/>
            <person name="Makela M.R."/>
            <person name="Barry K."/>
            <person name="Chovatia M."/>
            <person name="Clum A."/>
            <person name="Daum C."/>
            <person name="Haridas S."/>
            <person name="He G."/>
            <person name="LaButti K."/>
            <person name="Lipzen A."/>
            <person name="Mondo S."/>
            <person name="Riley R."/>
            <person name="Salamov A."/>
            <person name="Simmons B.A."/>
            <person name="Magnuson J.K."/>
            <person name="Henrissat B."/>
            <person name="Mortensen U.H."/>
            <person name="Larsen T.O."/>
            <person name="Devries R.P."/>
            <person name="Grigoriev I.V."/>
            <person name="Machida M."/>
            <person name="Baker S.E."/>
            <person name="Andersen M.R."/>
        </authorList>
    </citation>
    <scope>NUCLEOTIDE SEQUENCE [LARGE SCALE GENOMIC DNA]</scope>
    <source>
        <strain evidence="3 4">CBS 117625</strain>
    </source>
</reference>
<dbReference type="AlphaFoldDB" id="A0A5N6T714"/>
<feature type="region of interest" description="Disordered" evidence="1">
    <location>
        <begin position="50"/>
        <end position="77"/>
    </location>
</feature>
<dbReference type="Proteomes" id="UP000325672">
    <property type="component" value="Unassembled WGS sequence"/>
</dbReference>
<keyword evidence="2" id="KW-0732">Signal</keyword>
<accession>A0A5N6T714</accession>
<feature type="chain" id="PRO_5024895044" description="Secreted protein" evidence="2">
    <location>
        <begin position="21"/>
        <end position="147"/>
    </location>
</feature>
<feature type="signal peptide" evidence="2">
    <location>
        <begin position="1"/>
        <end position="20"/>
    </location>
</feature>
<feature type="compositionally biased region" description="Polar residues" evidence="1">
    <location>
        <begin position="65"/>
        <end position="75"/>
    </location>
</feature>
<evidence type="ECO:0000313" key="3">
    <source>
        <dbReference type="EMBL" id="KAE8142148.1"/>
    </source>
</evidence>
<dbReference type="RefSeq" id="XP_031918211.1">
    <property type="nucleotide sequence ID" value="XM_032058691.1"/>
</dbReference>
<evidence type="ECO:0000256" key="1">
    <source>
        <dbReference type="SAM" id="MobiDB-lite"/>
    </source>
</evidence>
<organism evidence="3 4">
    <name type="scientific">Aspergillus pseudotamarii</name>
    <dbReference type="NCBI Taxonomy" id="132259"/>
    <lineage>
        <taxon>Eukaryota</taxon>
        <taxon>Fungi</taxon>
        <taxon>Dikarya</taxon>
        <taxon>Ascomycota</taxon>
        <taxon>Pezizomycotina</taxon>
        <taxon>Eurotiomycetes</taxon>
        <taxon>Eurotiomycetidae</taxon>
        <taxon>Eurotiales</taxon>
        <taxon>Aspergillaceae</taxon>
        <taxon>Aspergillus</taxon>
        <taxon>Aspergillus subgen. Circumdati</taxon>
    </lineage>
</organism>